<dbReference type="PROSITE" id="PS00409">
    <property type="entry name" value="PROKAR_NTER_METHYL"/>
    <property type="match status" value="1"/>
</dbReference>
<dbReference type="InterPro" id="IPR012902">
    <property type="entry name" value="N_methyl_site"/>
</dbReference>
<evidence type="ECO:0000313" key="3">
    <source>
        <dbReference type="Proteomes" id="UP000051861"/>
    </source>
</evidence>
<reference evidence="2 3" key="1">
    <citation type="journal article" date="2015" name="Microbiome">
        <title>Genomic resolution of linkages in carbon, nitrogen, and sulfur cycling among widespread estuary sediment bacteria.</title>
        <authorList>
            <person name="Baker B.J."/>
            <person name="Lazar C.S."/>
            <person name="Teske A.P."/>
            <person name="Dick G.J."/>
        </authorList>
    </citation>
    <scope>NUCLEOTIDE SEQUENCE [LARGE SCALE GENOMIC DNA]</scope>
    <source>
        <strain evidence="2">DG_54_3</strain>
    </source>
</reference>
<keyword evidence="1" id="KW-0472">Membrane</keyword>
<evidence type="ECO:0000256" key="1">
    <source>
        <dbReference type="SAM" id="Phobius"/>
    </source>
</evidence>
<dbReference type="EMBL" id="LIZX01000034">
    <property type="protein sequence ID" value="KPJ68997.1"/>
    <property type="molecule type" value="Genomic_DNA"/>
</dbReference>
<evidence type="ECO:0000313" key="2">
    <source>
        <dbReference type="EMBL" id="KPJ68997.1"/>
    </source>
</evidence>
<comment type="caution">
    <text evidence="2">The sequence shown here is derived from an EMBL/GenBank/DDBJ whole genome shotgun (WGS) entry which is preliminary data.</text>
</comment>
<protein>
    <recommendedName>
        <fullName evidence="4">Prepilin-type N-terminal cleavage/methylation domain-containing protein</fullName>
    </recommendedName>
</protein>
<evidence type="ECO:0008006" key="4">
    <source>
        <dbReference type="Google" id="ProtNLM"/>
    </source>
</evidence>
<accession>A0A0S7Y2L6</accession>
<name>A0A0S7Y2L6_UNCSA</name>
<keyword evidence="1" id="KW-1133">Transmembrane helix</keyword>
<organism evidence="2 3">
    <name type="scientific">candidate division WOR-1 bacterium DG_54_3</name>
    <dbReference type="NCBI Taxonomy" id="1703775"/>
    <lineage>
        <taxon>Bacteria</taxon>
        <taxon>Bacillati</taxon>
        <taxon>Saganbacteria</taxon>
    </lineage>
</organism>
<dbReference type="AlphaFoldDB" id="A0A0S7Y2L6"/>
<proteinExistence type="predicted"/>
<feature type="transmembrane region" description="Helical" evidence="1">
    <location>
        <begin position="13"/>
        <end position="34"/>
    </location>
</feature>
<sequence>MRQTFSGLTLIELVLAMAISVTILFVVAVAYVTSIRTFTQEMSRSDIFWDGYRGLDTITEELRDSLYIIASEPDTISFWWKDLNANGSIEANEVVSYSLSGQNLIRSVGGNDLPLVQNVAGFDLTYDHPADPGLITITLTMRKEGQMTTLESKVSPR</sequence>
<gene>
    <name evidence="2" type="ORF">AMJ44_04840</name>
</gene>
<dbReference type="Proteomes" id="UP000051861">
    <property type="component" value="Unassembled WGS sequence"/>
</dbReference>
<keyword evidence="1" id="KW-0812">Transmembrane</keyword>